<evidence type="ECO:0000256" key="1">
    <source>
        <dbReference type="SAM" id="MobiDB-lite"/>
    </source>
</evidence>
<dbReference type="GO" id="GO:0005737">
    <property type="term" value="C:cytoplasm"/>
    <property type="evidence" value="ECO:0007669"/>
    <property type="project" value="TreeGrafter"/>
</dbReference>
<reference evidence="2" key="1">
    <citation type="journal article" date="2014" name="Int. J. Syst. Evol. Microbiol.">
        <title>Complete genome sequence of Corynebacterium casei LMG S-19264T (=DSM 44701T), isolated from a smear-ripened cheese.</title>
        <authorList>
            <consortium name="US DOE Joint Genome Institute (JGI-PGF)"/>
            <person name="Walter F."/>
            <person name="Albersmeier A."/>
            <person name="Kalinowski J."/>
            <person name="Ruckert C."/>
        </authorList>
    </citation>
    <scope>NUCLEOTIDE SEQUENCE</scope>
    <source>
        <strain evidence="2">CGMCC 1.12919</strain>
    </source>
</reference>
<dbReference type="Gene3D" id="3.40.50.1240">
    <property type="entry name" value="Phosphoglycerate mutase-like"/>
    <property type="match status" value="1"/>
</dbReference>
<keyword evidence="3" id="KW-1185">Reference proteome</keyword>
<name>A0A916UAL9_9HYPH</name>
<dbReference type="CDD" id="cd07067">
    <property type="entry name" value="HP_PGM_like"/>
    <property type="match status" value="1"/>
</dbReference>
<accession>A0A916UAL9</accession>
<sequence>MNEPIRSDRQSAGSADETLLLLVRHCRPHEGHPQAPGDPPLADDGRSHARQVAAALAAAGIDRIVASPQRRARETAQPLSDLLSIPVEIVEGLAEVDLHAERYRSPETIRAELPDRWDEFVRSPAAFFGLDEMAYRAAVLSGVAALLGRGHRTVAVFSHGTPIKIVLREALGLDSRAPLTLDHGSVTPITGTTGDGLRLRCLEPATPTTLRTC</sequence>
<feature type="region of interest" description="Disordered" evidence="1">
    <location>
        <begin position="28"/>
        <end position="48"/>
    </location>
</feature>
<dbReference type="InterPro" id="IPR029033">
    <property type="entry name" value="His_PPase_superfam"/>
</dbReference>
<protein>
    <submittedName>
        <fullName evidence="2">Phosphoglycerate mutase</fullName>
    </submittedName>
</protein>
<dbReference type="InterPro" id="IPR013078">
    <property type="entry name" value="His_Pase_superF_clade-1"/>
</dbReference>
<reference evidence="2" key="2">
    <citation type="submission" date="2020-09" db="EMBL/GenBank/DDBJ databases">
        <authorList>
            <person name="Sun Q."/>
            <person name="Zhou Y."/>
        </authorList>
    </citation>
    <scope>NUCLEOTIDE SEQUENCE</scope>
    <source>
        <strain evidence="2">CGMCC 1.12919</strain>
    </source>
</reference>
<dbReference type="Proteomes" id="UP000637002">
    <property type="component" value="Unassembled WGS sequence"/>
</dbReference>
<dbReference type="RefSeq" id="WP_188609510.1">
    <property type="nucleotide sequence ID" value="NZ_BMGG01000004.1"/>
</dbReference>
<evidence type="ECO:0000313" key="2">
    <source>
        <dbReference type="EMBL" id="GGC65557.1"/>
    </source>
</evidence>
<dbReference type="Pfam" id="PF00300">
    <property type="entry name" value="His_Phos_1"/>
    <property type="match status" value="1"/>
</dbReference>
<dbReference type="SUPFAM" id="SSF53254">
    <property type="entry name" value="Phosphoglycerate mutase-like"/>
    <property type="match status" value="1"/>
</dbReference>
<organism evidence="2 3">
    <name type="scientific">Chelatococcus reniformis</name>
    <dbReference type="NCBI Taxonomy" id="1494448"/>
    <lineage>
        <taxon>Bacteria</taxon>
        <taxon>Pseudomonadati</taxon>
        <taxon>Pseudomonadota</taxon>
        <taxon>Alphaproteobacteria</taxon>
        <taxon>Hyphomicrobiales</taxon>
        <taxon>Chelatococcaceae</taxon>
        <taxon>Chelatococcus</taxon>
    </lineage>
</organism>
<proteinExistence type="predicted"/>
<evidence type="ECO:0000313" key="3">
    <source>
        <dbReference type="Proteomes" id="UP000637002"/>
    </source>
</evidence>
<comment type="caution">
    <text evidence="2">The sequence shown here is derived from an EMBL/GenBank/DDBJ whole genome shotgun (WGS) entry which is preliminary data.</text>
</comment>
<gene>
    <name evidence="2" type="ORF">GCM10010994_25200</name>
</gene>
<dbReference type="PANTHER" id="PTHR48100">
    <property type="entry name" value="BROAD-SPECIFICITY PHOSPHATASE YOR283W-RELATED"/>
    <property type="match status" value="1"/>
</dbReference>
<dbReference type="SMART" id="SM00855">
    <property type="entry name" value="PGAM"/>
    <property type="match status" value="1"/>
</dbReference>
<dbReference type="AlphaFoldDB" id="A0A916UAL9"/>
<dbReference type="PANTHER" id="PTHR48100:SF1">
    <property type="entry name" value="HISTIDINE PHOSPHATASE FAMILY PROTEIN-RELATED"/>
    <property type="match status" value="1"/>
</dbReference>
<dbReference type="EMBL" id="BMGG01000004">
    <property type="protein sequence ID" value="GGC65557.1"/>
    <property type="molecule type" value="Genomic_DNA"/>
</dbReference>
<dbReference type="GO" id="GO:0016791">
    <property type="term" value="F:phosphatase activity"/>
    <property type="evidence" value="ECO:0007669"/>
    <property type="project" value="TreeGrafter"/>
</dbReference>
<dbReference type="InterPro" id="IPR050275">
    <property type="entry name" value="PGM_Phosphatase"/>
</dbReference>